<accession>A0ABS4V8E8</accession>
<keyword evidence="2" id="KW-1185">Reference proteome</keyword>
<comment type="caution">
    <text evidence="1">The sequence shown here is derived from an EMBL/GenBank/DDBJ whole genome shotgun (WGS) entry which is preliminary data.</text>
</comment>
<name>A0ABS4V8E8_9ACTN</name>
<dbReference type="Proteomes" id="UP001519311">
    <property type="component" value="Unassembled WGS sequence"/>
</dbReference>
<sequence>MAAADGGAPLDALARAAADWDRLEGRLTPDGRDRLAACLTEFRAAGPGTARRAAAAASALRLLGGEAGPEGSRLAGAPPAPPGFTAEDLAVLVLDGHRMVGPVLGAVRDRLLAAPAVPATGPADPYDARLIRLRGAGGLVTLPAFQFRSPPDAWPSVLTVNEVLDAARDPWGAADWWLSPNAWLGTAPASLLGGDRDGELPAVADHVLA</sequence>
<evidence type="ECO:0000313" key="1">
    <source>
        <dbReference type="EMBL" id="MBP2360178.1"/>
    </source>
</evidence>
<protein>
    <submittedName>
        <fullName evidence="1">Uncharacterized protein</fullName>
    </submittedName>
</protein>
<reference evidence="1 2" key="1">
    <citation type="submission" date="2021-03" db="EMBL/GenBank/DDBJ databases">
        <title>Sequencing the genomes of 1000 actinobacteria strains.</title>
        <authorList>
            <person name="Klenk H.-P."/>
        </authorList>
    </citation>
    <scope>NUCLEOTIDE SEQUENCE [LARGE SCALE GENOMIC DNA]</scope>
    <source>
        <strain evidence="1 2">DSM 40843</strain>
    </source>
</reference>
<dbReference type="EMBL" id="JAGINS010000001">
    <property type="protein sequence ID" value="MBP2360178.1"/>
    <property type="molecule type" value="Genomic_DNA"/>
</dbReference>
<proteinExistence type="predicted"/>
<evidence type="ECO:0000313" key="2">
    <source>
        <dbReference type="Proteomes" id="UP001519311"/>
    </source>
</evidence>
<organism evidence="1 2">
    <name type="scientific">Streptomyces clavifer</name>
    <dbReference type="NCBI Taxonomy" id="68188"/>
    <lineage>
        <taxon>Bacteria</taxon>
        <taxon>Bacillati</taxon>
        <taxon>Actinomycetota</taxon>
        <taxon>Actinomycetes</taxon>
        <taxon>Kitasatosporales</taxon>
        <taxon>Streptomycetaceae</taxon>
        <taxon>Streptomyces</taxon>
    </lineage>
</organism>
<dbReference type="RefSeq" id="WP_274922867.1">
    <property type="nucleotide sequence ID" value="NZ_BMWJ01000004.1"/>
</dbReference>
<gene>
    <name evidence="1" type="ORF">JOF59_002578</name>
</gene>